<keyword evidence="1 4" id="KW-0238">DNA-binding</keyword>
<comment type="subcellular location">
    <subcellularLocation>
        <location evidence="4">Nucleus</location>
    </subcellularLocation>
</comment>
<evidence type="ECO:0000256" key="4">
    <source>
        <dbReference type="PROSITE-ProRule" id="PRU00108"/>
    </source>
</evidence>
<feature type="domain" description="Homeobox" evidence="5">
    <location>
        <begin position="334"/>
        <end position="397"/>
    </location>
</feature>
<reference evidence="6" key="1">
    <citation type="submission" date="2020-01" db="EMBL/GenBank/DDBJ databases">
        <title>Development of genomics and gene disruption for Polysphondylium violaceum indicates a role for the polyketide synthase stlB in stalk morphogenesis.</title>
        <authorList>
            <person name="Narita B."/>
            <person name="Kawabe Y."/>
            <person name="Kin K."/>
            <person name="Saito T."/>
            <person name="Gibbs R."/>
            <person name="Kuspa A."/>
            <person name="Muzny D."/>
            <person name="Queller D."/>
            <person name="Richards S."/>
            <person name="Strassman J."/>
            <person name="Sucgang R."/>
            <person name="Worley K."/>
            <person name="Schaap P."/>
        </authorList>
    </citation>
    <scope>NUCLEOTIDE SEQUENCE</scope>
    <source>
        <strain evidence="6">QSvi11</strain>
    </source>
</reference>
<name>A0A8J4PLJ5_9MYCE</name>
<protein>
    <recommendedName>
        <fullName evidence="5">Homeobox domain-containing protein</fullName>
    </recommendedName>
</protein>
<dbReference type="EMBL" id="AJWJ01000527">
    <property type="protein sequence ID" value="KAF2070195.1"/>
    <property type="molecule type" value="Genomic_DNA"/>
</dbReference>
<dbReference type="InterPro" id="IPR050224">
    <property type="entry name" value="TALE_homeobox"/>
</dbReference>
<accession>A0A8J4PLJ5</accession>
<keyword evidence="7" id="KW-1185">Reference proteome</keyword>
<keyword evidence="3 4" id="KW-0539">Nucleus</keyword>
<evidence type="ECO:0000259" key="5">
    <source>
        <dbReference type="PROSITE" id="PS50071"/>
    </source>
</evidence>
<comment type="caution">
    <text evidence="6">The sequence shown here is derived from an EMBL/GenBank/DDBJ whole genome shotgun (WGS) entry which is preliminary data.</text>
</comment>
<evidence type="ECO:0000256" key="1">
    <source>
        <dbReference type="ARBA" id="ARBA00023125"/>
    </source>
</evidence>
<dbReference type="SUPFAM" id="SSF46689">
    <property type="entry name" value="Homeodomain-like"/>
    <property type="match status" value="1"/>
</dbReference>
<dbReference type="Proteomes" id="UP000695562">
    <property type="component" value="Unassembled WGS sequence"/>
</dbReference>
<keyword evidence="2 4" id="KW-0371">Homeobox</keyword>
<dbReference type="SMART" id="SM00389">
    <property type="entry name" value="HOX"/>
    <property type="match status" value="1"/>
</dbReference>
<evidence type="ECO:0000313" key="7">
    <source>
        <dbReference type="Proteomes" id="UP000695562"/>
    </source>
</evidence>
<dbReference type="Gene3D" id="1.10.10.60">
    <property type="entry name" value="Homeodomain-like"/>
    <property type="match status" value="1"/>
</dbReference>
<dbReference type="PROSITE" id="PS50071">
    <property type="entry name" value="HOMEOBOX_2"/>
    <property type="match status" value="1"/>
</dbReference>
<dbReference type="GO" id="GO:0005634">
    <property type="term" value="C:nucleus"/>
    <property type="evidence" value="ECO:0007669"/>
    <property type="project" value="UniProtKB-SubCell"/>
</dbReference>
<dbReference type="InterPro" id="IPR008422">
    <property type="entry name" value="KN_HD"/>
</dbReference>
<dbReference type="InterPro" id="IPR009057">
    <property type="entry name" value="Homeodomain-like_sf"/>
</dbReference>
<feature type="DNA-binding region" description="Homeobox" evidence="4">
    <location>
        <begin position="336"/>
        <end position="398"/>
    </location>
</feature>
<dbReference type="Pfam" id="PF05920">
    <property type="entry name" value="Homeobox_KN"/>
    <property type="match status" value="1"/>
</dbReference>
<evidence type="ECO:0000256" key="3">
    <source>
        <dbReference type="ARBA" id="ARBA00023242"/>
    </source>
</evidence>
<dbReference type="OrthoDB" id="4187154at2759"/>
<evidence type="ECO:0000313" key="6">
    <source>
        <dbReference type="EMBL" id="KAF2070195.1"/>
    </source>
</evidence>
<dbReference type="GO" id="GO:0003677">
    <property type="term" value="F:DNA binding"/>
    <property type="evidence" value="ECO:0007669"/>
    <property type="project" value="UniProtKB-UniRule"/>
</dbReference>
<dbReference type="InterPro" id="IPR001356">
    <property type="entry name" value="HD"/>
</dbReference>
<dbReference type="CDD" id="cd00086">
    <property type="entry name" value="homeodomain"/>
    <property type="match status" value="1"/>
</dbReference>
<organism evidence="6 7">
    <name type="scientific">Polysphondylium violaceum</name>
    <dbReference type="NCBI Taxonomy" id="133409"/>
    <lineage>
        <taxon>Eukaryota</taxon>
        <taxon>Amoebozoa</taxon>
        <taxon>Evosea</taxon>
        <taxon>Eumycetozoa</taxon>
        <taxon>Dictyostelia</taxon>
        <taxon>Dictyosteliales</taxon>
        <taxon>Dictyosteliaceae</taxon>
        <taxon>Polysphondylium</taxon>
    </lineage>
</organism>
<dbReference type="GO" id="GO:0006355">
    <property type="term" value="P:regulation of DNA-templated transcription"/>
    <property type="evidence" value="ECO:0007669"/>
    <property type="project" value="InterPro"/>
</dbReference>
<dbReference type="AlphaFoldDB" id="A0A8J4PLJ5"/>
<sequence>MQSDNNIYIFNNTNDFVEKDYSNNSNNNNLFEYHLLQQQPVLQYDHIINNNYNLIDNEYTFNNNNNSNIYDDLSQVPIDNFNSNEFDCLSNHSNSNNMNNPSDCNFSHTINVGIDQIYNDQYVNNSINNNSNNQYQQIISSSSSEIDYDNDQEILQEQYQQPQQQQQDIEDEVYNNDNEESKTKIEKLIELFYSQPQNQLVFSFLNHLSTENKDKIKIFPVIAPVSKFAKVGIDFNFKSYLESQKLDRIDSVYFVKPVAYLNKHYDQEIENLDKEYQFRIQTIRRLSEQQKLVRPVVQDVEPRLEQIESIFKIIKSYQKTYTANVVLQVLKKYANEFKSRRVLDSTQGDSMNSWFYHNSSCPYPSEDEKVILGASNNLSKSQIDNWFGNKRMRDKNKRDRPSFEDDS</sequence>
<dbReference type="PANTHER" id="PTHR11850">
    <property type="entry name" value="HOMEOBOX PROTEIN TRANSCRIPTION FACTORS"/>
    <property type="match status" value="1"/>
</dbReference>
<evidence type="ECO:0000256" key="2">
    <source>
        <dbReference type="ARBA" id="ARBA00023155"/>
    </source>
</evidence>
<gene>
    <name evidence="6" type="ORF">CYY_008485</name>
</gene>
<proteinExistence type="predicted"/>